<dbReference type="Gene3D" id="3.40.50.1110">
    <property type="entry name" value="SGNH hydrolase"/>
    <property type="match status" value="1"/>
</dbReference>
<keyword evidence="3" id="KW-1185">Reference proteome</keyword>
<dbReference type="SUPFAM" id="SSF52266">
    <property type="entry name" value="SGNH hydrolase"/>
    <property type="match status" value="1"/>
</dbReference>
<dbReference type="Pfam" id="PF21787">
    <property type="entry name" value="TNP-like_RNaseH_N"/>
    <property type="match status" value="1"/>
</dbReference>
<dbReference type="AlphaFoldDB" id="A0A7D9EHQ6"/>
<sequence>MATKKPSGFCNDVNTFLWIISNYKYCINEIVPINDILDAALEEEVNLNAISLGMLIQDVWEGKVKKQKRDHGSRFLNLKKRSMNGIHRNNTTIHKLNDTTIENIRLLCGDRPGWILNSSLASTKSVTLTHLLNPDRNEGVTIDGHHLTLELKIDMTTTPTITISTCGKEVSLSQIKGVSITKITLQSIDEAICLLENASPCIGHAICSDDESEYLKLEVAGSNAVTVRSENLECHKRLVSTSCLLFRFRSKSCNNCLYIAKLYRNRSNKRNLASSSTHYFPPEKCNLRFLDQEGLERKIKMQRQILKNESKRESRNEIELIELIEEDNSDLMEIVESTNIADVPPNLKLLWEQQMKQLSMKSSNGYRWDPRIIRFVLDVYCKNPKALGAMREFLVLPSNRLIRYYKNSVSQEEGWNEEVISWCVKEAKRQNLRPEEYWGGLILDEMKIQEDLQMTVKGGKHQLTGMVSLGGFYNSMKKIESQDNSKVSIATHLVQFVFLSDGGSRFPIAHFPTAQCPASVLYLKFWEGVLQMRRAGFTIYFALCDGGDANRQFFKMYFSNCHPCDLHFIGYNMMTEDPMVFIMDCKPILRKEPNKVILHVGTNDLKHLSAKRVAEGIANLATQIEEDSPATSIVISSILPRSDKSELSAKATEANKLIKAICSKNQWAFIDHKSVNLSCLNTRELHLNRKGTSIVAKNISKYINSC</sequence>
<dbReference type="EMBL" id="CACRXK020006559">
    <property type="protein sequence ID" value="CAB4009745.1"/>
    <property type="molecule type" value="Genomic_DNA"/>
</dbReference>
<proteinExistence type="predicted"/>
<feature type="domain" description="Transposable element P transposase-like RNase H" evidence="1">
    <location>
        <begin position="413"/>
        <end position="556"/>
    </location>
</feature>
<evidence type="ECO:0000259" key="1">
    <source>
        <dbReference type="Pfam" id="PF21787"/>
    </source>
</evidence>
<dbReference type="Proteomes" id="UP001152795">
    <property type="component" value="Unassembled WGS sequence"/>
</dbReference>
<name>A0A7D9EHQ6_PARCT</name>
<accession>A0A7D9EHQ6</accession>
<protein>
    <submittedName>
        <fullName evidence="2">Uncharacterized protein LOC113665030</fullName>
    </submittedName>
</protein>
<comment type="caution">
    <text evidence="2">The sequence shown here is derived from an EMBL/GenBank/DDBJ whole genome shotgun (WGS) entry which is preliminary data.</text>
</comment>
<gene>
    <name evidence="2" type="ORF">PACLA_8A081676</name>
</gene>
<evidence type="ECO:0000313" key="3">
    <source>
        <dbReference type="Proteomes" id="UP001152795"/>
    </source>
</evidence>
<reference evidence="2" key="1">
    <citation type="submission" date="2020-04" db="EMBL/GenBank/DDBJ databases">
        <authorList>
            <person name="Alioto T."/>
            <person name="Alioto T."/>
            <person name="Gomez Garrido J."/>
        </authorList>
    </citation>
    <scope>NUCLEOTIDE SEQUENCE</scope>
    <source>
        <strain evidence="2">A484AB</strain>
    </source>
</reference>
<evidence type="ECO:0000313" key="2">
    <source>
        <dbReference type="EMBL" id="CAB4009745.1"/>
    </source>
</evidence>
<dbReference type="InterPro" id="IPR036514">
    <property type="entry name" value="SGNH_hydro_sf"/>
</dbReference>
<dbReference type="OrthoDB" id="6123at2759"/>
<dbReference type="InterPro" id="IPR048365">
    <property type="entry name" value="TNP-like_RNaseH_N"/>
</dbReference>
<organism evidence="2 3">
    <name type="scientific">Paramuricea clavata</name>
    <name type="common">Red gorgonian</name>
    <name type="synonym">Violescent sea-whip</name>
    <dbReference type="NCBI Taxonomy" id="317549"/>
    <lineage>
        <taxon>Eukaryota</taxon>
        <taxon>Metazoa</taxon>
        <taxon>Cnidaria</taxon>
        <taxon>Anthozoa</taxon>
        <taxon>Octocorallia</taxon>
        <taxon>Malacalcyonacea</taxon>
        <taxon>Plexauridae</taxon>
        <taxon>Paramuricea</taxon>
    </lineage>
</organism>